<sequence length="111" mass="11849">MPNTLFIKLVADHIVSVYRVSQDYSDPWLQNKVDAYADEFIGGASPVGFALAHCETMAAAEATGKEYIPGPAGGGDFDVIQKSAITTETAIPPEGMTLDSLADDDYVVCYV</sequence>
<comment type="caution">
    <text evidence="1">The sequence shown here is derived from an EMBL/GenBank/DDBJ whole genome shotgun (WGS) entry which is preliminary data.</text>
</comment>
<organism evidence="1">
    <name type="scientific">marine sediment metagenome</name>
    <dbReference type="NCBI Taxonomy" id="412755"/>
    <lineage>
        <taxon>unclassified sequences</taxon>
        <taxon>metagenomes</taxon>
        <taxon>ecological metagenomes</taxon>
    </lineage>
</organism>
<dbReference type="EMBL" id="BARS01031978">
    <property type="protein sequence ID" value="GAG24281.1"/>
    <property type="molecule type" value="Genomic_DNA"/>
</dbReference>
<proteinExistence type="predicted"/>
<protein>
    <submittedName>
        <fullName evidence="1">Uncharacterized protein</fullName>
    </submittedName>
</protein>
<name>X0XH49_9ZZZZ</name>
<accession>X0XH49</accession>
<reference evidence="1" key="1">
    <citation type="journal article" date="2014" name="Front. Microbiol.">
        <title>High frequency of phylogenetically diverse reductive dehalogenase-homologous genes in deep subseafloor sedimentary metagenomes.</title>
        <authorList>
            <person name="Kawai M."/>
            <person name="Futagami T."/>
            <person name="Toyoda A."/>
            <person name="Takaki Y."/>
            <person name="Nishi S."/>
            <person name="Hori S."/>
            <person name="Arai W."/>
            <person name="Tsubouchi T."/>
            <person name="Morono Y."/>
            <person name="Uchiyama I."/>
            <person name="Ito T."/>
            <person name="Fujiyama A."/>
            <person name="Inagaki F."/>
            <person name="Takami H."/>
        </authorList>
    </citation>
    <scope>NUCLEOTIDE SEQUENCE</scope>
    <source>
        <strain evidence="1">Expedition CK06-06</strain>
    </source>
</reference>
<evidence type="ECO:0000313" key="1">
    <source>
        <dbReference type="EMBL" id="GAG24281.1"/>
    </source>
</evidence>
<dbReference type="AlphaFoldDB" id="X0XH49"/>
<gene>
    <name evidence="1" type="ORF">S01H1_49693</name>
</gene>